<comment type="caution">
    <text evidence="8">The sequence shown here is derived from an EMBL/GenBank/DDBJ whole genome shotgun (WGS) entry which is preliminary data.</text>
</comment>
<feature type="transmembrane region" description="Helical" evidence="6">
    <location>
        <begin position="173"/>
        <end position="193"/>
    </location>
</feature>
<evidence type="ECO:0000256" key="4">
    <source>
        <dbReference type="ARBA" id="ARBA00022989"/>
    </source>
</evidence>
<dbReference type="RefSeq" id="WP_302722028.1">
    <property type="nucleotide sequence ID" value="NZ_JAULRU010000418.1"/>
</dbReference>
<comment type="similarity">
    <text evidence="2 6">Belongs to the ABC-2 integral membrane protein family.</text>
</comment>
<dbReference type="InterPro" id="IPR013525">
    <property type="entry name" value="ABC2_TM"/>
</dbReference>
<feature type="transmembrane region" description="Helical" evidence="6">
    <location>
        <begin position="64"/>
        <end position="88"/>
    </location>
</feature>
<organism evidence="8 9">
    <name type="scientific">Gilvimarinus gilvus</name>
    <dbReference type="NCBI Taxonomy" id="3058038"/>
    <lineage>
        <taxon>Bacteria</taxon>
        <taxon>Pseudomonadati</taxon>
        <taxon>Pseudomonadota</taxon>
        <taxon>Gammaproteobacteria</taxon>
        <taxon>Cellvibrionales</taxon>
        <taxon>Cellvibrionaceae</taxon>
        <taxon>Gilvimarinus</taxon>
    </lineage>
</organism>
<feature type="transmembrane region" description="Helical" evidence="6">
    <location>
        <begin position="30"/>
        <end position="52"/>
    </location>
</feature>
<keyword evidence="9" id="KW-1185">Reference proteome</keyword>
<evidence type="ECO:0000256" key="5">
    <source>
        <dbReference type="ARBA" id="ARBA00023136"/>
    </source>
</evidence>
<evidence type="ECO:0000256" key="2">
    <source>
        <dbReference type="ARBA" id="ARBA00007783"/>
    </source>
</evidence>
<proteinExistence type="inferred from homology"/>
<feature type="domain" description="ABC transmembrane type-2" evidence="7">
    <location>
        <begin position="28"/>
        <end position="255"/>
    </location>
</feature>
<protein>
    <recommendedName>
        <fullName evidence="6">Transport permease protein</fullName>
    </recommendedName>
</protein>
<feature type="transmembrane region" description="Helical" evidence="6">
    <location>
        <begin position="108"/>
        <end position="134"/>
    </location>
</feature>
<comment type="subcellular location">
    <subcellularLocation>
        <location evidence="6">Cell inner membrane</location>
        <topology evidence="6">Multi-pass membrane protein</topology>
    </subcellularLocation>
    <subcellularLocation>
        <location evidence="1">Membrane</location>
        <topology evidence="1">Multi-pass membrane protein</topology>
    </subcellularLocation>
</comment>
<evidence type="ECO:0000313" key="9">
    <source>
        <dbReference type="Proteomes" id="UP001273505"/>
    </source>
</evidence>
<dbReference type="PROSITE" id="PS51012">
    <property type="entry name" value="ABC_TM2"/>
    <property type="match status" value="1"/>
</dbReference>
<dbReference type="EMBL" id="JAXAFO010000028">
    <property type="protein sequence ID" value="MDX6850629.1"/>
    <property type="molecule type" value="Genomic_DNA"/>
</dbReference>
<name>A0ABU4S5M4_9GAMM</name>
<evidence type="ECO:0000256" key="1">
    <source>
        <dbReference type="ARBA" id="ARBA00004141"/>
    </source>
</evidence>
<keyword evidence="3 6" id="KW-0812">Transmembrane</keyword>
<keyword evidence="6" id="KW-0813">Transport</keyword>
<dbReference type="PIRSF" id="PIRSF006648">
    <property type="entry name" value="DrrB"/>
    <property type="match status" value="1"/>
</dbReference>
<keyword evidence="5 6" id="KW-0472">Membrane</keyword>
<gene>
    <name evidence="8" type="ORF">SCD92_14750</name>
</gene>
<dbReference type="PANTHER" id="PTHR43229:SF3">
    <property type="entry name" value="ABC-TYPE MULTIDRUG TRANSPORT SYSTEM, PERMEASE COMPONENT"/>
    <property type="match status" value="1"/>
</dbReference>
<evidence type="ECO:0000313" key="8">
    <source>
        <dbReference type="EMBL" id="MDX6850629.1"/>
    </source>
</evidence>
<evidence type="ECO:0000259" key="7">
    <source>
        <dbReference type="PROSITE" id="PS51012"/>
    </source>
</evidence>
<dbReference type="PANTHER" id="PTHR43229">
    <property type="entry name" value="NODULATION PROTEIN J"/>
    <property type="match status" value="1"/>
</dbReference>
<reference evidence="8 9" key="1">
    <citation type="submission" date="2023-11" db="EMBL/GenBank/DDBJ databases">
        <title>Gilvimarinus fulvus sp. nov., isolated from the surface of Kelp.</title>
        <authorList>
            <person name="Sun Y.Y."/>
            <person name="Gong Y."/>
            <person name="Du Z.J."/>
        </authorList>
    </citation>
    <scope>NUCLEOTIDE SEQUENCE [LARGE SCALE GENOMIC DNA]</scope>
    <source>
        <strain evidence="8 9">SDUM040013</strain>
    </source>
</reference>
<evidence type="ECO:0000256" key="3">
    <source>
        <dbReference type="ARBA" id="ARBA00022692"/>
    </source>
</evidence>
<dbReference type="Pfam" id="PF01061">
    <property type="entry name" value="ABC2_membrane"/>
    <property type="match status" value="1"/>
</dbReference>
<dbReference type="InterPro" id="IPR047817">
    <property type="entry name" value="ABC2_TM_bact-type"/>
</dbReference>
<dbReference type="InterPro" id="IPR051784">
    <property type="entry name" value="Nod_factor_ABC_transporter"/>
</dbReference>
<keyword evidence="6" id="KW-1003">Cell membrane</keyword>
<feature type="transmembrane region" description="Helical" evidence="6">
    <location>
        <begin position="231"/>
        <end position="253"/>
    </location>
</feature>
<dbReference type="InterPro" id="IPR000412">
    <property type="entry name" value="ABC_2_transport"/>
</dbReference>
<feature type="transmembrane region" description="Helical" evidence="6">
    <location>
        <begin position="146"/>
        <end position="167"/>
    </location>
</feature>
<accession>A0ABU4S5M4</accession>
<keyword evidence="4 6" id="KW-1133">Transmembrane helix</keyword>
<dbReference type="Proteomes" id="UP001273505">
    <property type="component" value="Unassembled WGS sequence"/>
</dbReference>
<evidence type="ECO:0000256" key="6">
    <source>
        <dbReference type="RuleBase" id="RU361157"/>
    </source>
</evidence>
<sequence length="258" mass="28265">MNTLVSVPIARLANIYWLESRTELIKNLRIPAFAISSIAFPVMFYVFFGLIFNRDGMSGDMPAYMLATYSVFGVIGPALFSFGVGVSVERDQGWLALKQCSPMPISAYFVARVFSALVFGLAIALILFALGYIFGNVSMSPGQWTLTLVILLLGSLPFSAIGLWLGLSLKAQVAPAVVNLIYLPMAFLSGLWLPIQYFPEILQKAAWLMPAFHLSQLVLSVQGLSLGFNSILHILIILVTSAVFLGLAFRAFIRQSIN</sequence>